<dbReference type="PANTHER" id="PTHR33365:SF7">
    <property type="entry name" value="TAT PATHWAY SIGNAL SEQUENCE"/>
    <property type="match status" value="1"/>
</dbReference>
<gene>
    <name evidence="4" type="ORF">TCAP_06185</name>
</gene>
<feature type="region of interest" description="Disordered" evidence="2">
    <location>
        <begin position="1"/>
        <end position="29"/>
    </location>
</feature>
<dbReference type="OrthoDB" id="4924172at2759"/>
<dbReference type="Pfam" id="PF11807">
    <property type="entry name" value="UstYa"/>
    <property type="match status" value="1"/>
</dbReference>
<evidence type="ECO:0000256" key="1">
    <source>
        <dbReference type="ARBA" id="ARBA00035112"/>
    </source>
</evidence>
<dbReference type="InterPro" id="IPR021765">
    <property type="entry name" value="UstYa-like"/>
</dbReference>
<dbReference type="AlphaFoldDB" id="A0A2K3Q8T1"/>
<keyword evidence="3" id="KW-1133">Transmembrane helix</keyword>
<dbReference type="EMBL" id="NRSZ01001028">
    <property type="protein sequence ID" value="PNY23873.1"/>
    <property type="molecule type" value="Genomic_DNA"/>
</dbReference>
<organism evidence="4 5">
    <name type="scientific">Tolypocladium capitatum</name>
    <dbReference type="NCBI Taxonomy" id="45235"/>
    <lineage>
        <taxon>Eukaryota</taxon>
        <taxon>Fungi</taxon>
        <taxon>Dikarya</taxon>
        <taxon>Ascomycota</taxon>
        <taxon>Pezizomycotina</taxon>
        <taxon>Sordariomycetes</taxon>
        <taxon>Hypocreomycetidae</taxon>
        <taxon>Hypocreales</taxon>
        <taxon>Ophiocordycipitaceae</taxon>
        <taxon>Tolypocladium</taxon>
    </lineage>
</organism>
<keyword evidence="3" id="KW-0472">Membrane</keyword>
<comment type="caution">
    <text evidence="4">The sequence shown here is derived from an EMBL/GenBank/DDBJ whole genome shotgun (WGS) entry which is preliminary data.</text>
</comment>
<dbReference type="GO" id="GO:0043386">
    <property type="term" value="P:mycotoxin biosynthetic process"/>
    <property type="evidence" value="ECO:0007669"/>
    <property type="project" value="InterPro"/>
</dbReference>
<proteinExistence type="inferred from homology"/>
<evidence type="ECO:0000313" key="5">
    <source>
        <dbReference type="Proteomes" id="UP000236621"/>
    </source>
</evidence>
<evidence type="ECO:0000313" key="4">
    <source>
        <dbReference type="EMBL" id="PNY23873.1"/>
    </source>
</evidence>
<evidence type="ECO:0000256" key="2">
    <source>
        <dbReference type="SAM" id="MobiDB-lite"/>
    </source>
</evidence>
<evidence type="ECO:0000256" key="3">
    <source>
        <dbReference type="SAM" id="Phobius"/>
    </source>
</evidence>
<sequence>MKSEDSTTRPSTPTAVADEDEWSEGATEGLLGSPKVESAWRWRELWPARTTALKVHAVVFAFYLLTICGFAIALGRAWGKLDRSDLYSPANEAVDWSVQEFNSGDGLHGDFVGEPRPALEKAWGDLLGPMNIRLSWQDVAAFGREKEAVALSDGSGYAGTLNAFHELHCIDEYWPGIDAEQKRKNKSHSNHCINALRKFAMCHGDVGLVIYSWQPGALKPGANGTAHTCVDWPRLHAWSRERSFDMFQPGLIVHP</sequence>
<feature type="transmembrane region" description="Helical" evidence="3">
    <location>
        <begin position="55"/>
        <end position="74"/>
    </location>
</feature>
<evidence type="ECO:0008006" key="6">
    <source>
        <dbReference type="Google" id="ProtNLM"/>
    </source>
</evidence>
<dbReference type="PANTHER" id="PTHR33365">
    <property type="entry name" value="YALI0B05434P"/>
    <property type="match status" value="1"/>
</dbReference>
<comment type="similarity">
    <text evidence="1">Belongs to the ustYa family.</text>
</comment>
<reference evidence="4 5" key="1">
    <citation type="submission" date="2017-08" db="EMBL/GenBank/DDBJ databases">
        <title>Harnessing the power of phylogenomics to disentangle the directionality and signatures of interkingdom host jumping in the parasitic fungal genus Tolypocladium.</title>
        <authorList>
            <person name="Quandt C.A."/>
            <person name="Patterson W."/>
            <person name="Spatafora J.W."/>
        </authorList>
    </citation>
    <scope>NUCLEOTIDE SEQUENCE [LARGE SCALE GENOMIC DNA]</scope>
    <source>
        <strain evidence="4 5">CBS 113982</strain>
    </source>
</reference>
<protein>
    <recommendedName>
        <fullName evidence="6">Cyclochlorotine biosynthesis protein O</fullName>
    </recommendedName>
</protein>
<keyword evidence="3" id="KW-0812">Transmembrane</keyword>
<name>A0A2K3Q8T1_9HYPO</name>
<accession>A0A2K3Q8T1</accession>
<keyword evidence="5" id="KW-1185">Reference proteome</keyword>
<dbReference type="Proteomes" id="UP000236621">
    <property type="component" value="Unassembled WGS sequence"/>
</dbReference>